<dbReference type="EMBL" id="BAABLX010000024">
    <property type="protein sequence ID" value="GAA4945347.1"/>
    <property type="molecule type" value="Genomic_DNA"/>
</dbReference>
<keyword evidence="1" id="KW-0812">Transmembrane</keyword>
<protein>
    <submittedName>
        <fullName evidence="2">Uncharacterized protein</fullName>
    </submittedName>
</protein>
<keyword evidence="1" id="KW-1133">Transmembrane helix</keyword>
<comment type="caution">
    <text evidence="2">The sequence shown here is derived from an EMBL/GenBank/DDBJ whole genome shotgun (WGS) entry which is preliminary data.</text>
</comment>
<feature type="transmembrane region" description="Helical" evidence="1">
    <location>
        <begin position="55"/>
        <end position="76"/>
    </location>
</feature>
<evidence type="ECO:0000313" key="2">
    <source>
        <dbReference type="EMBL" id="GAA4945347.1"/>
    </source>
</evidence>
<dbReference type="Proteomes" id="UP001409585">
    <property type="component" value="Unassembled WGS sequence"/>
</dbReference>
<proteinExistence type="predicted"/>
<gene>
    <name evidence="2" type="ORF">GCM10025791_25630</name>
</gene>
<organism evidence="2 3">
    <name type="scientific">Halioxenophilus aromaticivorans</name>
    <dbReference type="NCBI Taxonomy" id="1306992"/>
    <lineage>
        <taxon>Bacteria</taxon>
        <taxon>Pseudomonadati</taxon>
        <taxon>Pseudomonadota</taxon>
        <taxon>Gammaproteobacteria</taxon>
        <taxon>Alteromonadales</taxon>
        <taxon>Alteromonadaceae</taxon>
        <taxon>Halioxenophilus</taxon>
    </lineage>
</organism>
<feature type="transmembrane region" description="Helical" evidence="1">
    <location>
        <begin position="31"/>
        <end position="48"/>
    </location>
</feature>
<keyword evidence="3" id="KW-1185">Reference proteome</keyword>
<dbReference type="AlphaFoldDB" id="A0AAV3U3Z6"/>
<evidence type="ECO:0000256" key="1">
    <source>
        <dbReference type="SAM" id="Phobius"/>
    </source>
</evidence>
<evidence type="ECO:0000313" key="3">
    <source>
        <dbReference type="Proteomes" id="UP001409585"/>
    </source>
</evidence>
<reference evidence="3" key="1">
    <citation type="journal article" date="2019" name="Int. J. Syst. Evol. Microbiol.">
        <title>The Global Catalogue of Microorganisms (GCM) 10K type strain sequencing project: providing services to taxonomists for standard genome sequencing and annotation.</title>
        <authorList>
            <consortium name="The Broad Institute Genomics Platform"/>
            <consortium name="The Broad Institute Genome Sequencing Center for Infectious Disease"/>
            <person name="Wu L."/>
            <person name="Ma J."/>
        </authorList>
    </citation>
    <scope>NUCLEOTIDE SEQUENCE [LARGE SCALE GENOMIC DNA]</scope>
    <source>
        <strain evidence="3">JCM 19134</strain>
    </source>
</reference>
<sequence length="86" mass="9457">MVIIFCLSLIAPYLILVTGRGSNSDKVGNVYMWFIANTIVLFIVMWLTSLISKGILPAIAALFVQSFVIYKCLIATGRVKGNESKT</sequence>
<name>A0AAV3U3Z6_9ALTE</name>
<accession>A0AAV3U3Z6</accession>
<keyword evidence="1" id="KW-0472">Membrane</keyword>